<evidence type="ECO:0000313" key="2">
    <source>
        <dbReference type="Proteomes" id="UP000000305"/>
    </source>
</evidence>
<gene>
    <name evidence="1" type="ORF">DAPPUDRAFT_331238</name>
</gene>
<name>E9HLW2_DAPPU</name>
<sequence length="83" mass="9097">MLGATTSEDQQIILFDPLDDLETSMTQVSDVENVVDIAALENISDLDTSQQRLVSDADDSTTSTDIVNISCEIMAKISKVFRE</sequence>
<protein>
    <submittedName>
        <fullName evidence="1">Uncharacterized protein</fullName>
    </submittedName>
</protein>
<dbReference type="EMBL" id="GL732682">
    <property type="protein sequence ID" value="EFX67272.1"/>
    <property type="molecule type" value="Genomic_DNA"/>
</dbReference>
<accession>E9HLW2</accession>
<keyword evidence="2" id="KW-1185">Reference proteome</keyword>
<dbReference type="InParanoid" id="E9HLW2"/>
<evidence type="ECO:0000313" key="1">
    <source>
        <dbReference type="EMBL" id="EFX67272.1"/>
    </source>
</evidence>
<organism evidence="1 2">
    <name type="scientific">Daphnia pulex</name>
    <name type="common">Water flea</name>
    <dbReference type="NCBI Taxonomy" id="6669"/>
    <lineage>
        <taxon>Eukaryota</taxon>
        <taxon>Metazoa</taxon>
        <taxon>Ecdysozoa</taxon>
        <taxon>Arthropoda</taxon>
        <taxon>Crustacea</taxon>
        <taxon>Branchiopoda</taxon>
        <taxon>Diplostraca</taxon>
        <taxon>Cladocera</taxon>
        <taxon>Anomopoda</taxon>
        <taxon>Daphniidae</taxon>
        <taxon>Daphnia</taxon>
    </lineage>
</organism>
<proteinExistence type="predicted"/>
<dbReference type="Proteomes" id="UP000000305">
    <property type="component" value="Unassembled WGS sequence"/>
</dbReference>
<dbReference type="KEGG" id="dpx:DAPPUDRAFT_331238"/>
<dbReference type="AlphaFoldDB" id="E9HLW2"/>
<reference evidence="1 2" key="1">
    <citation type="journal article" date="2011" name="Science">
        <title>The ecoresponsive genome of Daphnia pulex.</title>
        <authorList>
            <person name="Colbourne J.K."/>
            <person name="Pfrender M.E."/>
            <person name="Gilbert D."/>
            <person name="Thomas W.K."/>
            <person name="Tucker A."/>
            <person name="Oakley T.H."/>
            <person name="Tokishita S."/>
            <person name="Aerts A."/>
            <person name="Arnold G.J."/>
            <person name="Basu M.K."/>
            <person name="Bauer D.J."/>
            <person name="Caceres C.E."/>
            <person name="Carmel L."/>
            <person name="Casola C."/>
            <person name="Choi J.H."/>
            <person name="Detter J.C."/>
            <person name="Dong Q."/>
            <person name="Dusheyko S."/>
            <person name="Eads B.D."/>
            <person name="Frohlich T."/>
            <person name="Geiler-Samerotte K.A."/>
            <person name="Gerlach D."/>
            <person name="Hatcher P."/>
            <person name="Jogdeo S."/>
            <person name="Krijgsveld J."/>
            <person name="Kriventseva E.V."/>
            <person name="Kultz D."/>
            <person name="Laforsch C."/>
            <person name="Lindquist E."/>
            <person name="Lopez J."/>
            <person name="Manak J.R."/>
            <person name="Muller J."/>
            <person name="Pangilinan J."/>
            <person name="Patwardhan R.P."/>
            <person name="Pitluck S."/>
            <person name="Pritham E.J."/>
            <person name="Rechtsteiner A."/>
            <person name="Rho M."/>
            <person name="Rogozin I.B."/>
            <person name="Sakarya O."/>
            <person name="Salamov A."/>
            <person name="Schaack S."/>
            <person name="Shapiro H."/>
            <person name="Shiga Y."/>
            <person name="Skalitzky C."/>
            <person name="Smith Z."/>
            <person name="Souvorov A."/>
            <person name="Sung W."/>
            <person name="Tang Z."/>
            <person name="Tsuchiya D."/>
            <person name="Tu H."/>
            <person name="Vos H."/>
            <person name="Wang M."/>
            <person name="Wolf Y.I."/>
            <person name="Yamagata H."/>
            <person name="Yamada T."/>
            <person name="Ye Y."/>
            <person name="Shaw J.R."/>
            <person name="Andrews J."/>
            <person name="Crease T.J."/>
            <person name="Tang H."/>
            <person name="Lucas S.M."/>
            <person name="Robertson H.M."/>
            <person name="Bork P."/>
            <person name="Koonin E.V."/>
            <person name="Zdobnov E.M."/>
            <person name="Grigoriev I.V."/>
            <person name="Lynch M."/>
            <person name="Boore J.L."/>
        </authorList>
    </citation>
    <scope>NUCLEOTIDE SEQUENCE [LARGE SCALE GENOMIC DNA]</scope>
</reference>
<dbReference type="HOGENOM" id="CLU_2544876_0_0_1"/>